<organism evidence="1 2">
    <name type="scientific">Bacteroides xylanisolvens</name>
    <dbReference type="NCBI Taxonomy" id="371601"/>
    <lineage>
        <taxon>Bacteria</taxon>
        <taxon>Pseudomonadati</taxon>
        <taxon>Bacteroidota</taxon>
        <taxon>Bacteroidia</taxon>
        <taxon>Bacteroidales</taxon>
        <taxon>Bacteroidaceae</taxon>
        <taxon>Bacteroides</taxon>
    </lineage>
</organism>
<proteinExistence type="predicted"/>
<dbReference type="Gene3D" id="2.160.10.10">
    <property type="entry name" value="Hexapeptide repeat proteins"/>
    <property type="match status" value="1"/>
</dbReference>
<accession>A0A412VZ67</accession>
<dbReference type="CDD" id="cd04647">
    <property type="entry name" value="LbH_MAT_like"/>
    <property type="match status" value="1"/>
</dbReference>
<keyword evidence="1" id="KW-0808">Transferase</keyword>
<dbReference type="InterPro" id="IPR001451">
    <property type="entry name" value="Hexapep"/>
</dbReference>
<sequence>MRDVIKLAYKSVWMLLFLSKSFLTTRIFRLKLWLNHVDYGKNVTSANSITRLLISKSATGVKIGNAVAFNNYDGPSWNCKCCLQVKEGGKIIIGDNSGFNGVYIYCSLAVTIGEWVKIGGGTMIIDTDFHPLDFENRRCGFEGMNSKPVVIEDDVFVGTHCIICKGVRIGKRSIVAAGSVVVKDIPNGEVWGGNPAKFIRKIVNKYE</sequence>
<dbReference type="Proteomes" id="UP000283369">
    <property type="component" value="Unassembled WGS sequence"/>
</dbReference>
<comment type="caution">
    <text evidence="1">The sequence shown here is derived from an EMBL/GenBank/DDBJ whole genome shotgun (WGS) entry which is preliminary data.</text>
</comment>
<dbReference type="GO" id="GO:0016746">
    <property type="term" value="F:acyltransferase activity"/>
    <property type="evidence" value="ECO:0007669"/>
    <property type="project" value="UniProtKB-KW"/>
</dbReference>
<evidence type="ECO:0000313" key="2">
    <source>
        <dbReference type="Proteomes" id="UP000283369"/>
    </source>
</evidence>
<protein>
    <submittedName>
        <fullName evidence="1">Acyltransferase</fullName>
    </submittedName>
</protein>
<dbReference type="RefSeq" id="WP_117809547.1">
    <property type="nucleotide sequence ID" value="NZ_CP042282.1"/>
</dbReference>
<dbReference type="PANTHER" id="PTHR23416">
    <property type="entry name" value="SIALIC ACID SYNTHASE-RELATED"/>
    <property type="match status" value="1"/>
</dbReference>
<reference evidence="1 2" key="1">
    <citation type="submission" date="2018-08" db="EMBL/GenBank/DDBJ databases">
        <title>A genome reference for cultivated species of the human gut microbiota.</title>
        <authorList>
            <person name="Zou Y."/>
            <person name="Xue W."/>
            <person name="Luo G."/>
        </authorList>
    </citation>
    <scope>NUCLEOTIDE SEQUENCE [LARGE SCALE GENOMIC DNA]</scope>
    <source>
        <strain evidence="1 2">AF14-7</strain>
    </source>
</reference>
<dbReference type="Pfam" id="PF14602">
    <property type="entry name" value="Hexapep_2"/>
    <property type="match status" value="1"/>
</dbReference>
<dbReference type="AlphaFoldDB" id="A0A412VZ67"/>
<dbReference type="EMBL" id="QRYV01000017">
    <property type="protein sequence ID" value="RGV15383.1"/>
    <property type="molecule type" value="Genomic_DNA"/>
</dbReference>
<name>A0A412VZ67_9BACE</name>
<dbReference type="SUPFAM" id="SSF51161">
    <property type="entry name" value="Trimeric LpxA-like enzymes"/>
    <property type="match status" value="1"/>
</dbReference>
<dbReference type="InterPro" id="IPR011004">
    <property type="entry name" value="Trimer_LpxA-like_sf"/>
</dbReference>
<keyword evidence="1" id="KW-0012">Acyltransferase</keyword>
<evidence type="ECO:0000313" key="1">
    <source>
        <dbReference type="EMBL" id="RGV15383.1"/>
    </source>
</evidence>
<gene>
    <name evidence="1" type="ORF">DWW25_08670</name>
</gene>
<dbReference type="InterPro" id="IPR051159">
    <property type="entry name" value="Hexapeptide_acetyltransf"/>
</dbReference>